<feature type="chain" id="PRO_5045430037" evidence="1">
    <location>
        <begin position="30"/>
        <end position="176"/>
    </location>
</feature>
<protein>
    <submittedName>
        <fullName evidence="2">Uncharacterized protein</fullName>
    </submittedName>
</protein>
<sequence>MTIAVHLTTKVLLCLLSLVVMNLNFMIHGQICQNTMNLLEGENETEVIEELASSHGMQLRDRTQLRPPVEYTNLHPHIVNVNILNKRLQFMLPMVMCGRLYVAGSLALHFHPARSVTVASRARTPINAVPFVRFASSSSASLTNTKRKMVTLSSHDVNGLSKRDIKMAMFMDKNFS</sequence>
<accession>A0ABN8B1Y0</accession>
<dbReference type="EMBL" id="OU963910">
    <property type="protein sequence ID" value="CAH0400539.1"/>
    <property type="molecule type" value="Genomic_DNA"/>
</dbReference>
<evidence type="ECO:0000313" key="3">
    <source>
        <dbReference type="Proteomes" id="UP001153292"/>
    </source>
</evidence>
<dbReference type="SUPFAM" id="SSF55248">
    <property type="entry name" value="PCD-like"/>
    <property type="match status" value="1"/>
</dbReference>
<dbReference type="InterPro" id="IPR036428">
    <property type="entry name" value="PCD_sf"/>
</dbReference>
<evidence type="ECO:0000313" key="2">
    <source>
        <dbReference type="EMBL" id="CAH0400539.1"/>
    </source>
</evidence>
<gene>
    <name evidence="2" type="ORF">CHILSU_LOCUS3735</name>
</gene>
<evidence type="ECO:0000256" key="1">
    <source>
        <dbReference type="SAM" id="SignalP"/>
    </source>
</evidence>
<proteinExistence type="predicted"/>
<keyword evidence="3" id="KW-1185">Reference proteome</keyword>
<organism evidence="2 3">
    <name type="scientific">Chilo suppressalis</name>
    <name type="common">Asiatic rice borer moth</name>
    <dbReference type="NCBI Taxonomy" id="168631"/>
    <lineage>
        <taxon>Eukaryota</taxon>
        <taxon>Metazoa</taxon>
        <taxon>Ecdysozoa</taxon>
        <taxon>Arthropoda</taxon>
        <taxon>Hexapoda</taxon>
        <taxon>Insecta</taxon>
        <taxon>Pterygota</taxon>
        <taxon>Neoptera</taxon>
        <taxon>Endopterygota</taxon>
        <taxon>Lepidoptera</taxon>
        <taxon>Glossata</taxon>
        <taxon>Ditrysia</taxon>
        <taxon>Pyraloidea</taxon>
        <taxon>Crambidae</taxon>
        <taxon>Crambinae</taxon>
        <taxon>Chilo</taxon>
    </lineage>
</organism>
<reference evidence="2" key="1">
    <citation type="submission" date="2021-12" db="EMBL/GenBank/DDBJ databases">
        <authorList>
            <person name="King R."/>
        </authorList>
    </citation>
    <scope>NUCLEOTIDE SEQUENCE</scope>
</reference>
<name>A0ABN8B1Y0_CHISP</name>
<dbReference type="Gene3D" id="3.30.1360.20">
    <property type="entry name" value="Transcriptional coactivator/pterin dehydratase"/>
    <property type="match status" value="1"/>
</dbReference>
<feature type="signal peptide" evidence="1">
    <location>
        <begin position="1"/>
        <end position="29"/>
    </location>
</feature>
<keyword evidence="1" id="KW-0732">Signal</keyword>
<dbReference type="Proteomes" id="UP001153292">
    <property type="component" value="Chromosome 17"/>
</dbReference>